<dbReference type="InterPro" id="IPR053135">
    <property type="entry name" value="AKR2_Oxidoreductase"/>
</dbReference>
<comment type="caution">
    <text evidence="2">The sequence shown here is derived from an EMBL/GenBank/DDBJ whole genome shotgun (WGS) entry which is preliminary data.</text>
</comment>
<dbReference type="AlphaFoldDB" id="A0A1E5T8W2"/>
<reference evidence="2 3" key="1">
    <citation type="submission" date="2016-05" db="EMBL/GenBank/DDBJ databases">
        <title>Draft Genome Sequence of Algibacter sp. Strain SK-16 Isolated from the Surface Water of Aburatsubo Inlet.</title>
        <authorList>
            <person name="Wong S.-K."/>
            <person name="Yoshizawa S."/>
            <person name="Nakajima Y."/>
            <person name="Ogura Y."/>
            <person name="Tetsuya H."/>
            <person name="Hamasaki K."/>
        </authorList>
    </citation>
    <scope>NUCLEOTIDE SEQUENCE [LARGE SCALE GENOMIC DNA]</scope>
    <source>
        <strain evidence="2 3">SK-16</strain>
    </source>
</reference>
<name>A0A1E5T8W2_9FLAO</name>
<dbReference type="Pfam" id="PF00248">
    <property type="entry name" value="Aldo_ket_red"/>
    <property type="match status" value="1"/>
</dbReference>
<dbReference type="Gene3D" id="3.20.20.100">
    <property type="entry name" value="NADP-dependent oxidoreductase domain"/>
    <property type="match status" value="1"/>
</dbReference>
<keyword evidence="3" id="KW-1185">Reference proteome</keyword>
<dbReference type="InterPro" id="IPR036812">
    <property type="entry name" value="NAD(P)_OxRdtase_dom_sf"/>
</dbReference>
<evidence type="ECO:0000259" key="1">
    <source>
        <dbReference type="Pfam" id="PF00248"/>
    </source>
</evidence>
<dbReference type="OrthoDB" id="9773828at2"/>
<dbReference type="Proteomes" id="UP000095713">
    <property type="component" value="Unassembled WGS sequence"/>
</dbReference>
<proteinExistence type="predicted"/>
<evidence type="ECO:0000313" key="2">
    <source>
        <dbReference type="EMBL" id="OEK07813.1"/>
    </source>
</evidence>
<dbReference type="EMBL" id="MDJD01000043">
    <property type="protein sequence ID" value="OEK07813.1"/>
    <property type="molecule type" value="Genomic_DNA"/>
</dbReference>
<dbReference type="PANTHER" id="PTHR43312">
    <property type="entry name" value="D-THREO-ALDOSE 1-DEHYDROGENASE"/>
    <property type="match status" value="1"/>
</dbReference>
<gene>
    <name evidence="2" type="ORF">A8C32_15105</name>
</gene>
<dbReference type="RefSeq" id="WP_069830271.1">
    <property type="nucleotide sequence ID" value="NZ_MDJD01000043.1"/>
</dbReference>
<dbReference type="PANTHER" id="PTHR43312:SF1">
    <property type="entry name" value="NADP-DEPENDENT OXIDOREDUCTASE DOMAIN-CONTAINING PROTEIN"/>
    <property type="match status" value="1"/>
</dbReference>
<accession>A0A1E5T8W2</accession>
<evidence type="ECO:0000313" key="3">
    <source>
        <dbReference type="Proteomes" id="UP000095713"/>
    </source>
</evidence>
<organism evidence="2 3">
    <name type="scientific">Flavivirga aquatica</name>
    <dbReference type="NCBI Taxonomy" id="1849968"/>
    <lineage>
        <taxon>Bacteria</taxon>
        <taxon>Pseudomonadati</taxon>
        <taxon>Bacteroidota</taxon>
        <taxon>Flavobacteriia</taxon>
        <taxon>Flavobacteriales</taxon>
        <taxon>Flavobacteriaceae</taxon>
        <taxon>Flavivirga</taxon>
    </lineage>
</organism>
<dbReference type="InterPro" id="IPR023210">
    <property type="entry name" value="NADP_OxRdtase_dom"/>
</dbReference>
<dbReference type="SUPFAM" id="SSF51430">
    <property type="entry name" value="NAD(P)-linked oxidoreductase"/>
    <property type="match status" value="1"/>
</dbReference>
<protein>
    <submittedName>
        <fullName evidence="2">Oxidoreductase</fullName>
    </submittedName>
</protein>
<feature type="domain" description="NADP-dependent oxidoreductase" evidence="1">
    <location>
        <begin position="10"/>
        <end position="305"/>
    </location>
</feature>
<dbReference type="STRING" id="1849968.A8C32_15105"/>
<sequence length="322" mass="36640">MSTNKTITKIGLGLAALGRPEYINIRSGSIVDKSEEAFKSNALSVLDEAYNFGVRYFDSAPSYGKGEAFLEAWNTARKHKDVILGTKWGYTYLANWKLGFKGQHEVKEHSLTKLLEQWGTSKNMFPELKIYQVHSATFESGILENKEVLKRLYSIKKEIGLQIGITTSGANQKEVIETALKVQVDGELLFDSFQVTYNIFEQSTLLVLKKVLQQGKSVIIKEALANGRVFKNENFQHYGVFYKKLSELSQKYQVGEDAIALRFIIDSLQPTYVLSGASNTNQLKLNLKALDFNLTEQELDFFKSIKESPKKYWEERSLLSWN</sequence>